<dbReference type="CDD" id="cd17040">
    <property type="entry name" value="Ubl_MoaD_like"/>
    <property type="match status" value="1"/>
</dbReference>
<evidence type="ECO:0000313" key="1">
    <source>
        <dbReference type="EMBL" id="ABK13812.1"/>
    </source>
</evidence>
<reference evidence="1 2" key="1">
    <citation type="submission" date="2006-10" db="EMBL/GenBank/DDBJ databases">
        <title>Complete sequence of Methanosaeta thermophila PT.</title>
        <authorList>
            <consortium name="US DOE Joint Genome Institute"/>
            <person name="Copeland A."/>
            <person name="Lucas S."/>
            <person name="Lapidus A."/>
            <person name="Barry K."/>
            <person name="Detter J.C."/>
            <person name="Glavina del Rio T."/>
            <person name="Hammon N."/>
            <person name="Israni S."/>
            <person name="Pitluck S."/>
            <person name="Chain P."/>
            <person name="Malfatti S."/>
            <person name="Shin M."/>
            <person name="Vergez L."/>
            <person name="Schmutz J."/>
            <person name="Larimer F."/>
            <person name="Land M."/>
            <person name="Hauser L."/>
            <person name="Kyrpides N."/>
            <person name="Kim E."/>
            <person name="Smith K.S."/>
            <person name="Ingram-Smith C."/>
            <person name="Richardson P."/>
        </authorList>
    </citation>
    <scope>NUCLEOTIDE SEQUENCE [LARGE SCALE GENOMIC DNA]</scope>
    <source>
        <strain evidence="2">DSM 6194 / JCM 14653 / NBRC 101360 / PT</strain>
    </source>
</reference>
<evidence type="ECO:0000313" key="2">
    <source>
        <dbReference type="Proteomes" id="UP000000674"/>
    </source>
</evidence>
<dbReference type="GeneID" id="4462247"/>
<dbReference type="SUPFAM" id="SSF54285">
    <property type="entry name" value="MoaD/ThiS"/>
    <property type="match status" value="1"/>
</dbReference>
<dbReference type="HOGENOM" id="CLU_114601_1_2_2"/>
<keyword evidence="2" id="KW-1185">Reference proteome</keyword>
<dbReference type="NCBIfam" id="NF041918">
    <property type="entry name" value="SAMP1"/>
    <property type="match status" value="1"/>
</dbReference>
<dbReference type="InterPro" id="IPR016155">
    <property type="entry name" value="Mopterin_synth/thiamin_S_b"/>
</dbReference>
<dbReference type="AlphaFoldDB" id="A0B538"/>
<gene>
    <name evidence="1" type="ordered locus">Mthe_0009</name>
</gene>
<dbReference type="RefSeq" id="WP_011695213.1">
    <property type="nucleotide sequence ID" value="NC_008553.1"/>
</dbReference>
<dbReference type="InterPro" id="IPR012675">
    <property type="entry name" value="Beta-grasp_dom_sf"/>
</dbReference>
<organism evidence="1 2">
    <name type="scientific">Methanothrix thermoacetophila (strain DSM 6194 / JCM 14653 / NBRC 101360 / PT)</name>
    <name type="common">Methanosaeta thermophila</name>
    <dbReference type="NCBI Taxonomy" id="349307"/>
    <lineage>
        <taxon>Archaea</taxon>
        <taxon>Methanobacteriati</taxon>
        <taxon>Methanobacteriota</taxon>
        <taxon>Stenosarchaea group</taxon>
        <taxon>Methanomicrobia</taxon>
        <taxon>Methanotrichales</taxon>
        <taxon>Methanotrichaceae</taxon>
        <taxon>Methanothrix</taxon>
    </lineage>
</organism>
<dbReference type="InterPro" id="IPR054834">
    <property type="entry name" value="SAMP1_3"/>
</dbReference>
<dbReference type="InterPro" id="IPR052045">
    <property type="entry name" value="Sulfur_Carrier/Prot_Modifier"/>
</dbReference>
<name>A0B538_METTP</name>
<dbReference type="PANTHER" id="PTHR38031:SF1">
    <property type="entry name" value="SULFUR CARRIER PROTEIN CYSO"/>
    <property type="match status" value="1"/>
</dbReference>
<dbReference type="Proteomes" id="UP000000674">
    <property type="component" value="Chromosome"/>
</dbReference>
<protein>
    <submittedName>
        <fullName evidence="1">Molybdopterin synthase subunit MoaD</fullName>
    </submittedName>
</protein>
<accession>A0B538</accession>
<dbReference type="KEGG" id="mtp:Mthe_0009"/>
<dbReference type="NCBIfam" id="TIGR01687">
    <property type="entry name" value="moaD_arch"/>
    <property type="match status" value="1"/>
</dbReference>
<sequence>MRIKIRAFASFREILGKEMMVEIESGSNVSDLINHLCEIKPDLRRALYSDTGELRDYFIIMLNRRRLNMPEDLGAALSDNDEVAIFPPVAGG</sequence>
<dbReference type="InterPro" id="IPR003749">
    <property type="entry name" value="ThiS/MoaD-like"/>
</dbReference>
<dbReference type="InterPro" id="IPR010038">
    <property type="entry name" value="MoaD_arc-typ"/>
</dbReference>
<dbReference type="Pfam" id="PF02597">
    <property type="entry name" value="ThiS"/>
    <property type="match status" value="1"/>
</dbReference>
<dbReference type="STRING" id="349307.Mthe_0009"/>
<dbReference type="PANTHER" id="PTHR38031">
    <property type="entry name" value="SULFUR CARRIER PROTEIN SLR0821-RELATED"/>
    <property type="match status" value="1"/>
</dbReference>
<dbReference type="OrthoDB" id="98357at2157"/>
<proteinExistence type="predicted"/>
<dbReference type="EMBL" id="CP000477">
    <property type="protein sequence ID" value="ABK13812.1"/>
    <property type="molecule type" value="Genomic_DNA"/>
</dbReference>
<dbReference type="Gene3D" id="3.10.20.30">
    <property type="match status" value="1"/>
</dbReference>